<name>A0A9N9JV04_9GLOM</name>
<dbReference type="AlphaFoldDB" id="A0A9N9JV04"/>
<dbReference type="Proteomes" id="UP000789759">
    <property type="component" value="Unassembled WGS sequence"/>
</dbReference>
<accession>A0A9N9JV04</accession>
<proteinExistence type="predicted"/>
<keyword evidence="2" id="KW-1185">Reference proteome</keyword>
<evidence type="ECO:0000313" key="2">
    <source>
        <dbReference type="Proteomes" id="UP000789759"/>
    </source>
</evidence>
<dbReference type="EMBL" id="CAJVQA010029613">
    <property type="protein sequence ID" value="CAG8797408.1"/>
    <property type="molecule type" value="Genomic_DNA"/>
</dbReference>
<gene>
    <name evidence="1" type="ORF">CPELLU_LOCUS17437</name>
</gene>
<comment type="caution">
    <text evidence="1">The sequence shown here is derived from an EMBL/GenBank/DDBJ whole genome shotgun (WGS) entry which is preliminary data.</text>
</comment>
<reference evidence="1" key="1">
    <citation type="submission" date="2021-06" db="EMBL/GenBank/DDBJ databases">
        <authorList>
            <person name="Kallberg Y."/>
            <person name="Tangrot J."/>
            <person name="Rosling A."/>
        </authorList>
    </citation>
    <scope>NUCLEOTIDE SEQUENCE</scope>
    <source>
        <strain evidence="1">FL966</strain>
    </source>
</reference>
<protein>
    <submittedName>
        <fullName evidence="1">17175_t:CDS:1</fullName>
    </submittedName>
</protein>
<dbReference type="OrthoDB" id="2439293at2759"/>
<sequence>CSWQKKQNIDLEISNNLENYIKKTGKAEHMLCRAIDTQINGGNAFGEFAIEVTLFFIRSSRDYLAPFMNISFEEYDNLLNDAESELIAEDNKITLRNKQLLVRKKYVLLDKIIHTASSAK</sequence>
<feature type="non-terminal residue" evidence="1">
    <location>
        <position position="1"/>
    </location>
</feature>
<organism evidence="1 2">
    <name type="scientific">Cetraspora pellucida</name>
    <dbReference type="NCBI Taxonomy" id="1433469"/>
    <lineage>
        <taxon>Eukaryota</taxon>
        <taxon>Fungi</taxon>
        <taxon>Fungi incertae sedis</taxon>
        <taxon>Mucoromycota</taxon>
        <taxon>Glomeromycotina</taxon>
        <taxon>Glomeromycetes</taxon>
        <taxon>Diversisporales</taxon>
        <taxon>Gigasporaceae</taxon>
        <taxon>Cetraspora</taxon>
    </lineage>
</organism>
<evidence type="ECO:0000313" key="1">
    <source>
        <dbReference type="EMBL" id="CAG8797408.1"/>
    </source>
</evidence>